<dbReference type="RefSeq" id="WP_406857314.1">
    <property type="nucleotide sequence ID" value="NZ_CP157484.1"/>
</dbReference>
<protein>
    <submittedName>
        <fullName evidence="1">Uncharacterized protein</fullName>
    </submittedName>
</protein>
<sequence length="168" mass="17243">MTSKAAFSTDEWARVAASPLVAGMAITAADPSGLWGLLQEALAGGMSLAQAKQSASANPLAHEVAEDIANPETRTAIRDRMKAQFKGAQFADVKTKAVEELRAVAALVDAKAPNDAAGFKAWLREIAQKAAEAGKEGGFLGFGGVAVSDKERATLDEISAALSVSASA</sequence>
<organism evidence="1">
    <name type="scientific">Alsobacter sp. KACC 23698</name>
    <dbReference type="NCBI Taxonomy" id="3149229"/>
    <lineage>
        <taxon>Bacteria</taxon>
        <taxon>Pseudomonadati</taxon>
        <taxon>Pseudomonadota</taxon>
        <taxon>Alphaproteobacteria</taxon>
        <taxon>Hyphomicrobiales</taxon>
        <taxon>Alsobacteraceae</taxon>
        <taxon>Alsobacter</taxon>
    </lineage>
</organism>
<name>A0AAU7JK57_9HYPH</name>
<proteinExistence type="predicted"/>
<accession>A0AAU7JK57</accession>
<dbReference type="AlphaFoldDB" id="A0AAU7JK57"/>
<reference evidence="1" key="1">
    <citation type="submission" date="2024-05" db="EMBL/GenBank/DDBJ databases">
        <authorList>
            <person name="Kim S."/>
            <person name="Heo J."/>
            <person name="Choi H."/>
            <person name="Choi Y."/>
            <person name="Kwon S.-W."/>
            <person name="Kim Y."/>
        </authorList>
    </citation>
    <scope>NUCLEOTIDE SEQUENCE</scope>
    <source>
        <strain evidence="1">KACC 23698</strain>
    </source>
</reference>
<evidence type="ECO:0000313" key="1">
    <source>
        <dbReference type="EMBL" id="XBO40454.1"/>
    </source>
</evidence>
<gene>
    <name evidence="1" type="ORF">ABEG18_06720</name>
</gene>
<dbReference type="EMBL" id="CP157484">
    <property type="protein sequence ID" value="XBO40454.1"/>
    <property type="molecule type" value="Genomic_DNA"/>
</dbReference>